<feature type="compositionally biased region" description="Polar residues" evidence="1">
    <location>
        <begin position="196"/>
        <end position="214"/>
    </location>
</feature>
<evidence type="ECO:0000313" key="3">
    <source>
        <dbReference type="Proteomes" id="UP000625316"/>
    </source>
</evidence>
<dbReference type="AlphaFoldDB" id="A0A928Z207"/>
<dbReference type="Proteomes" id="UP000625316">
    <property type="component" value="Unassembled WGS sequence"/>
</dbReference>
<feature type="compositionally biased region" description="Low complexity" evidence="1">
    <location>
        <begin position="248"/>
        <end position="288"/>
    </location>
</feature>
<keyword evidence="3" id="KW-1185">Reference proteome</keyword>
<dbReference type="EMBL" id="JADEXQ010000004">
    <property type="protein sequence ID" value="MBE9028547.1"/>
    <property type="molecule type" value="Genomic_DNA"/>
</dbReference>
<proteinExistence type="predicted"/>
<protein>
    <submittedName>
        <fullName evidence="2">Uncharacterized protein</fullName>
    </submittedName>
</protein>
<feature type="region of interest" description="Disordered" evidence="1">
    <location>
        <begin position="1"/>
        <end position="49"/>
    </location>
</feature>
<reference evidence="2" key="1">
    <citation type="submission" date="2020-10" db="EMBL/GenBank/DDBJ databases">
        <authorList>
            <person name="Castelo-Branco R."/>
            <person name="Eusebio N."/>
            <person name="Adriana R."/>
            <person name="Vieira A."/>
            <person name="Brugerolle De Fraissinette N."/>
            <person name="Rezende De Castro R."/>
            <person name="Schneider M.P."/>
            <person name="Vasconcelos V."/>
            <person name="Leao P.N."/>
        </authorList>
    </citation>
    <scope>NUCLEOTIDE SEQUENCE</scope>
    <source>
        <strain evidence="2">LEGE 11480</strain>
    </source>
</reference>
<name>A0A928Z207_9CYAN</name>
<accession>A0A928Z207</accession>
<dbReference type="RefSeq" id="WP_264323371.1">
    <property type="nucleotide sequence ID" value="NZ_JADEXQ010000004.1"/>
</dbReference>
<comment type="caution">
    <text evidence="2">The sequence shown here is derived from an EMBL/GenBank/DDBJ whole genome shotgun (WGS) entry which is preliminary data.</text>
</comment>
<organism evidence="2 3">
    <name type="scientific">Romeriopsis navalis LEGE 11480</name>
    <dbReference type="NCBI Taxonomy" id="2777977"/>
    <lineage>
        <taxon>Bacteria</taxon>
        <taxon>Bacillati</taxon>
        <taxon>Cyanobacteriota</taxon>
        <taxon>Cyanophyceae</taxon>
        <taxon>Leptolyngbyales</taxon>
        <taxon>Leptolyngbyaceae</taxon>
        <taxon>Romeriopsis</taxon>
        <taxon>Romeriopsis navalis</taxon>
    </lineage>
</organism>
<sequence>MSEKPEQTNSPETPEPTPESPVAEPTTIPDVSPAASKRPAETVQVDPSPVAAASSSAAASSLNQVIEKVQPIVQKAWVTTRPTLTQALKATIGTLETTVDKLETQMQSDGSEAKPLNVEPVKQAANTFWGKTQPIWTKLIGLIRSRLPDDVSGKLTDRALSGVIAGLALLLLSITTHLPSGSAAPKPTPKPVSRVPVQTTPVRQSPVGSDSISKQFPVDAAKSSNQPFPDRLSAPGTTPAPTTPQVPAPRTTSPQAVPAPTPTAATAPKIAPVTPPTSTTTSKPAPAVKLTPEQKLMAKLQAAATDQSELITAVKSNKTAGTLKVTFNPDWYDLQSSQQDTLAQNLFDKAQNLRFNSLELLDPQGEIVARSPIVGSDMVVLLRESD</sequence>
<evidence type="ECO:0000256" key="1">
    <source>
        <dbReference type="SAM" id="MobiDB-lite"/>
    </source>
</evidence>
<feature type="region of interest" description="Disordered" evidence="1">
    <location>
        <begin position="180"/>
        <end position="288"/>
    </location>
</feature>
<gene>
    <name evidence="2" type="ORF">IQ266_02095</name>
</gene>
<evidence type="ECO:0000313" key="2">
    <source>
        <dbReference type="EMBL" id="MBE9028547.1"/>
    </source>
</evidence>